<comment type="similarity">
    <text evidence="10">Belongs to the DisA family.</text>
</comment>
<evidence type="ECO:0000256" key="6">
    <source>
        <dbReference type="ARBA" id="ARBA00022840"/>
    </source>
</evidence>
<evidence type="ECO:0000256" key="9">
    <source>
        <dbReference type="ARBA" id="ARBA00023204"/>
    </source>
</evidence>
<comment type="catalytic activity">
    <reaction evidence="1 10">
        <text>2 ATP = 3',3'-c-di-AMP + 2 diphosphate</text>
        <dbReference type="Rhea" id="RHEA:35655"/>
        <dbReference type="ChEBI" id="CHEBI:30616"/>
        <dbReference type="ChEBI" id="CHEBI:33019"/>
        <dbReference type="ChEBI" id="CHEBI:71500"/>
        <dbReference type="EC" id="2.7.7.85"/>
    </reaction>
</comment>
<accession>A0ABU2H8U2</accession>
<keyword evidence="6 10" id="KW-0067">ATP-binding</keyword>
<keyword evidence="5 10" id="KW-0227">DNA damage</keyword>
<proteinExistence type="inferred from homology"/>
<dbReference type="InterPro" id="IPR050338">
    <property type="entry name" value="DisA"/>
</dbReference>
<dbReference type="Pfam" id="PF10635">
    <property type="entry name" value="DisA-linker"/>
    <property type="match status" value="1"/>
</dbReference>
<keyword evidence="3 10" id="KW-0548">Nucleotidyltransferase</keyword>
<evidence type="ECO:0000256" key="7">
    <source>
        <dbReference type="ARBA" id="ARBA00022842"/>
    </source>
</evidence>
<organism evidence="13 14">
    <name type="scientific">Lipingzhangella rawalii</name>
    <dbReference type="NCBI Taxonomy" id="2055835"/>
    <lineage>
        <taxon>Bacteria</taxon>
        <taxon>Bacillati</taxon>
        <taxon>Actinomycetota</taxon>
        <taxon>Actinomycetes</taxon>
        <taxon>Streptosporangiales</taxon>
        <taxon>Nocardiopsidaceae</taxon>
        <taxon>Lipingzhangella</taxon>
    </lineage>
</organism>
<keyword evidence="2 10" id="KW-0808">Transferase</keyword>
<dbReference type="NCBIfam" id="NF010009">
    <property type="entry name" value="PRK13482.1"/>
    <property type="match status" value="1"/>
</dbReference>
<dbReference type="Gene3D" id="1.20.1260.110">
    <property type="entry name" value="DNA integrity scanning linker region"/>
    <property type="match status" value="1"/>
</dbReference>
<evidence type="ECO:0000256" key="10">
    <source>
        <dbReference type="HAMAP-Rule" id="MF_01438"/>
    </source>
</evidence>
<evidence type="ECO:0000259" key="12">
    <source>
        <dbReference type="PROSITE" id="PS51794"/>
    </source>
</evidence>
<keyword evidence="9 10" id="KW-0234">DNA repair</keyword>
<name>A0ABU2H8U2_9ACTN</name>
<dbReference type="Gene3D" id="1.10.150.20">
    <property type="entry name" value="5' to 3' exonuclease, C-terminal subdomain"/>
    <property type="match status" value="1"/>
</dbReference>
<dbReference type="InterPro" id="IPR023763">
    <property type="entry name" value="DNA_integrity_scanning_protein"/>
</dbReference>
<keyword evidence="4 10" id="KW-0547">Nucleotide-binding</keyword>
<dbReference type="InterPro" id="IPR018906">
    <property type="entry name" value="DNA_integrity_scan_DisA_link"/>
</dbReference>
<dbReference type="Pfam" id="PF02457">
    <property type="entry name" value="DAC"/>
    <property type="match status" value="1"/>
</dbReference>
<evidence type="ECO:0000313" key="13">
    <source>
        <dbReference type="EMBL" id="MDS1271723.1"/>
    </source>
</evidence>
<dbReference type="InterPro" id="IPR038331">
    <property type="entry name" value="DisA_sf"/>
</dbReference>
<evidence type="ECO:0000256" key="4">
    <source>
        <dbReference type="ARBA" id="ARBA00022741"/>
    </source>
</evidence>
<evidence type="ECO:0000256" key="1">
    <source>
        <dbReference type="ARBA" id="ARBA00000877"/>
    </source>
</evidence>
<comment type="function">
    <text evidence="10">Participates in a DNA-damage check-point. DisA forms globular foci that rapidly scan along the chromosomes searching for lesions.</text>
</comment>
<feature type="domain" description="DAC" evidence="12">
    <location>
        <begin position="15"/>
        <end position="153"/>
    </location>
</feature>
<dbReference type="EC" id="2.7.7.85" evidence="10"/>
<feature type="binding site" evidence="10">
    <location>
        <position position="82"/>
    </location>
    <ligand>
        <name>ATP</name>
        <dbReference type="ChEBI" id="CHEBI:30616"/>
    </ligand>
</feature>
<dbReference type="PANTHER" id="PTHR34185">
    <property type="entry name" value="DIADENYLATE CYCLASE"/>
    <property type="match status" value="1"/>
</dbReference>
<keyword evidence="14" id="KW-1185">Reference proteome</keyword>
<sequence>MRRGGQSPRWRSGIAEGDRSALAMLAPGTMLRDALDRILRGQTGALIVLGHDATVESICTGGFTLDVKPSATRLRELAKMDGAIVLDTDRNRIVGAAIHLVPDPRIPTEESGTRHRTAERVARQTGFPVLSVSHSMRTVALYVEDRRYVVEDSTSLLSRANQALSTLERYRSRLDEVSGELSGLELEDLATVRDVAAVVQRLEMVRRISTEIEGYVVELGSDGRLLQLQLDELTRGMDTELDLTLRDYCAIPLVDNPGGAGSSGRPRQALTQLGRLSASQLLELASVAEALGFEGPDGLDQPVSPRGYRLLARVPRLPQPVASRLISHFGDLRKILTSTVDDLQAVDGVGETRARAVRDGLNRLAESFMLERYG</sequence>
<keyword evidence="8 10" id="KW-0238">DNA-binding</keyword>
<evidence type="ECO:0000256" key="2">
    <source>
        <dbReference type="ARBA" id="ARBA00022679"/>
    </source>
</evidence>
<dbReference type="GO" id="GO:0106408">
    <property type="term" value="F:diadenylate cyclase activity"/>
    <property type="evidence" value="ECO:0007669"/>
    <property type="project" value="UniProtKB-EC"/>
</dbReference>
<comment type="function">
    <text evidence="10">Has also diadenylate cyclase activity, catalyzing the condensation of 2 ATP molecules into cyclic di-AMP (c-di-AMP). c-di-AMP likely acts as a signaling molecule that may couple DNA integrity with a cellular process.</text>
</comment>
<comment type="caution">
    <text evidence="13">The sequence shown here is derived from an EMBL/GenBank/DDBJ whole genome shotgun (WGS) entry which is preliminary data.</text>
</comment>
<dbReference type="EMBL" id="JAVLVT010000008">
    <property type="protein sequence ID" value="MDS1271723.1"/>
    <property type="molecule type" value="Genomic_DNA"/>
</dbReference>
<dbReference type="SUPFAM" id="SSF47781">
    <property type="entry name" value="RuvA domain 2-like"/>
    <property type="match status" value="1"/>
</dbReference>
<dbReference type="PROSITE" id="PS51794">
    <property type="entry name" value="DAC"/>
    <property type="match status" value="1"/>
</dbReference>
<evidence type="ECO:0000256" key="5">
    <source>
        <dbReference type="ARBA" id="ARBA00022763"/>
    </source>
</evidence>
<dbReference type="Proteomes" id="UP001250214">
    <property type="component" value="Unassembled WGS sequence"/>
</dbReference>
<protein>
    <recommendedName>
        <fullName evidence="10">DNA integrity scanning protein DisA</fullName>
    </recommendedName>
    <alternativeName>
        <fullName evidence="10">Cyclic di-AMP synthase</fullName>
        <shortName evidence="10">c-di-AMP synthase</shortName>
    </alternativeName>
    <alternativeName>
        <fullName evidence="10">Diadenylate cyclase</fullName>
        <ecNumber evidence="10">2.7.7.85</ecNumber>
    </alternativeName>
</protein>
<dbReference type="InterPro" id="IPR010994">
    <property type="entry name" value="RuvA_2-like"/>
</dbReference>
<gene>
    <name evidence="10 13" type="primary">disA</name>
    <name evidence="13" type="ORF">RIF23_15615</name>
</gene>
<evidence type="ECO:0000256" key="3">
    <source>
        <dbReference type="ARBA" id="ARBA00022695"/>
    </source>
</evidence>
<evidence type="ECO:0000313" key="14">
    <source>
        <dbReference type="Proteomes" id="UP001250214"/>
    </source>
</evidence>
<reference evidence="14" key="1">
    <citation type="submission" date="2023-07" db="EMBL/GenBank/DDBJ databases">
        <title>Novel species in the genus Lipingzhangella isolated from Sambhar Salt Lake.</title>
        <authorList>
            <person name="Jiya N."/>
            <person name="Kajale S."/>
            <person name="Sharma A."/>
        </authorList>
    </citation>
    <scope>NUCLEOTIDE SEQUENCE [LARGE SCALE GENOMIC DNA]</scope>
    <source>
        <strain evidence="14">LS1_29</strain>
    </source>
</reference>
<comment type="subunit">
    <text evidence="10">Homooctamer.</text>
</comment>
<dbReference type="HAMAP" id="MF_01438">
    <property type="entry name" value="DisA"/>
    <property type="match status" value="1"/>
</dbReference>
<dbReference type="PANTHER" id="PTHR34185:SF3">
    <property type="entry name" value="DNA INTEGRITY SCANNING PROTEIN DISA"/>
    <property type="match status" value="1"/>
</dbReference>
<dbReference type="InterPro" id="IPR003390">
    <property type="entry name" value="DNA_integrity_scan_DisA_N"/>
</dbReference>
<keyword evidence="11" id="KW-0175">Coiled coil</keyword>
<dbReference type="Gene3D" id="3.40.1700.10">
    <property type="entry name" value="DNA integrity scanning protein, DisA, N-terminal domain"/>
    <property type="match status" value="1"/>
</dbReference>
<evidence type="ECO:0000256" key="8">
    <source>
        <dbReference type="ARBA" id="ARBA00023125"/>
    </source>
</evidence>
<evidence type="ECO:0000256" key="11">
    <source>
        <dbReference type="SAM" id="Coils"/>
    </source>
</evidence>
<feature type="binding site" evidence="10">
    <location>
        <position position="100"/>
    </location>
    <ligand>
        <name>ATP</name>
        <dbReference type="ChEBI" id="CHEBI:30616"/>
    </ligand>
</feature>
<comment type="cofactor">
    <cofactor evidence="10">
        <name>Mg(2+)</name>
        <dbReference type="ChEBI" id="CHEBI:18420"/>
    </cofactor>
</comment>
<dbReference type="SUPFAM" id="SSF143597">
    <property type="entry name" value="YojJ-like"/>
    <property type="match status" value="1"/>
</dbReference>
<keyword evidence="7 10" id="KW-0460">Magnesium</keyword>
<feature type="binding site" evidence="10">
    <location>
        <begin position="113"/>
        <end position="117"/>
    </location>
    <ligand>
        <name>ATP</name>
        <dbReference type="ChEBI" id="CHEBI:30616"/>
    </ligand>
</feature>
<dbReference type="InterPro" id="IPR036888">
    <property type="entry name" value="DNA_integrity_DisA_N_sf"/>
</dbReference>
<feature type="coiled-coil region" evidence="11">
    <location>
        <begin position="160"/>
        <end position="187"/>
    </location>
</feature>